<evidence type="ECO:0008006" key="4">
    <source>
        <dbReference type="Google" id="ProtNLM"/>
    </source>
</evidence>
<keyword evidence="1" id="KW-0732">Signal</keyword>
<reference evidence="2 3" key="1">
    <citation type="submission" date="2019-09" db="EMBL/GenBank/DDBJ databases">
        <authorList>
            <person name="Chandra G."/>
            <person name="Truman W A."/>
        </authorList>
    </citation>
    <scope>NUCLEOTIDE SEQUENCE [LARGE SCALE GENOMIC DNA]</scope>
    <source>
        <strain evidence="2">PS685</strain>
    </source>
</reference>
<dbReference type="InterPro" id="IPR009649">
    <property type="entry name" value="TraU"/>
</dbReference>
<sequence precursor="true">MNRLLLRTVSLALIYSLPFSASASINSAAIVASSLSPHCLEYKVVGICYWLLCTTFGCKVKTSTKVRHYVPDAVVSAYSNTGANPWAELTVLGTPTPLSQAGNDATTNHIGENAALKFKEADVIGHPGGATFSQFASASGYACQGATLPLVPYFVSTLDPIAWRYGIPETVYPEALIPGRREVGSMTTADLWGNVYPRSGFLHQSDDYKTGAVIAQRAGDITTRSGQIHVYLPMQAKAKDGYWPAGELVEGDAKTGKWQELTPRTSQSCAVFPNSEAQAQAEDGGYAWALWRPYSCCQRRGQTFLGSTDNQQ</sequence>
<gene>
    <name evidence="2" type="ORF">PS685_01867</name>
</gene>
<dbReference type="EMBL" id="CABVHO010000014">
    <property type="protein sequence ID" value="VVN55436.1"/>
    <property type="molecule type" value="Genomic_DNA"/>
</dbReference>
<dbReference type="AlphaFoldDB" id="A0A5E6YPL3"/>
<accession>A0A5E6YPL3</accession>
<protein>
    <recommendedName>
        <fullName evidence="4">TIGR03756 family integrating conjugative element protein</fullName>
    </recommendedName>
</protein>
<organism evidence="2 3">
    <name type="scientific">Pseudomonas fluorescens</name>
    <dbReference type="NCBI Taxonomy" id="294"/>
    <lineage>
        <taxon>Bacteria</taxon>
        <taxon>Pseudomonadati</taxon>
        <taxon>Pseudomonadota</taxon>
        <taxon>Gammaproteobacteria</taxon>
        <taxon>Pseudomonadales</taxon>
        <taxon>Pseudomonadaceae</taxon>
        <taxon>Pseudomonas</taxon>
    </lineage>
</organism>
<dbReference type="NCBIfam" id="TIGR03756">
    <property type="entry name" value="conj_TIGR03756"/>
    <property type="match status" value="1"/>
</dbReference>
<proteinExistence type="predicted"/>
<dbReference type="Proteomes" id="UP000326437">
    <property type="component" value="Unassembled WGS sequence"/>
</dbReference>
<feature type="signal peptide" evidence="1">
    <location>
        <begin position="1"/>
        <end position="23"/>
    </location>
</feature>
<feature type="chain" id="PRO_5022708872" description="TIGR03756 family integrating conjugative element protein" evidence="1">
    <location>
        <begin position="24"/>
        <end position="312"/>
    </location>
</feature>
<dbReference type="InterPro" id="IPR026331">
    <property type="entry name" value="PFL_4710"/>
</dbReference>
<dbReference type="Pfam" id="PF06834">
    <property type="entry name" value="TraU"/>
    <property type="match status" value="1"/>
</dbReference>
<dbReference type="RefSeq" id="WP_150628658.1">
    <property type="nucleotide sequence ID" value="NZ_CABVHO010000014.1"/>
</dbReference>
<evidence type="ECO:0000313" key="2">
    <source>
        <dbReference type="EMBL" id="VVN55436.1"/>
    </source>
</evidence>
<evidence type="ECO:0000256" key="1">
    <source>
        <dbReference type="SAM" id="SignalP"/>
    </source>
</evidence>
<name>A0A5E6YPL3_PSEFL</name>
<dbReference type="OrthoDB" id="8435546at2"/>
<evidence type="ECO:0000313" key="3">
    <source>
        <dbReference type="Proteomes" id="UP000326437"/>
    </source>
</evidence>